<dbReference type="Pfam" id="PF00034">
    <property type="entry name" value="Cytochrom_C"/>
    <property type="match status" value="3"/>
</dbReference>
<keyword evidence="6" id="KW-0677">Repeat</keyword>
<dbReference type="InterPro" id="IPR036909">
    <property type="entry name" value="Cyt_c-like_dom_sf"/>
</dbReference>
<dbReference type="InterPro" id="IPR009056">
    <property type="entry name" value="Cyt_c-like_dom"/>
</dbReference>
<reference evidence="13" key="1">
    <citation type="journal article" date="2019" name="Int. J. Syst. Evol. Microbiol.">
        <title>The Global Catalogue of Microorganisms (GCM) 10K type strain sequencing project: providing services to taxonomists for standard genome sequencing and annotation.</title>
        <authorList>
            <consortium name="The Broad Institute Genomics Platform"/>
            <consortium name="The Broad Institute Genome Sequencing Center for Infectious Disease"/>
            <person name="Wu L."/>
            <person name="Ma J."/>
        </authorList>
    </citation>
    <scope>NUCLEOTIDE SEQUENCE [LARGE SCALE GENOMIC DNA]</scope>
    <source>
        <strain evidence="13">JCM 17666</strain>
    </source>
</reference>
<dbReference type="EMBL" id="BAABFO010000018">
    <property type="protein sequence ID" value="GAA4337939.1"/>
    <property type="molecule type" value="Genomic_DNA"/>
</dbReference>
<comment type="caution">
    <text evidence="12">The sequence shown here is derived from an EMBL/GenBank/DDBJ whole genome shotgun (WGS) entry which is preliminary data.</text>
</comment>
<dbReference type="PANTHER" id="PTHR35008:SF8">
    <property type="entry name" value="ALCOHOL DEHYDROGENASE CYTOCHROME C SUBUNIT"/>
    <property type="match status" value="1"/>
</dbReference>
<dbReference type="PROSITE" id="PS51007">
    <property type="entry name" value="CYTC"/>
    <property type="match status" value="3"/>
</dbReference>
<keyword evidence="10" id="KW-0812">Transmembrane</keyword>
<accession>A0ABP8HDQ6</accession>
<dbReference type="RefSeq" id="WP_345251101.1">
    <property type="nucleotide sequence ID" value="NZ_BAABFO010000018.1"/>
</dbReference>
<proteinExistence type="predicted"/>
<evidence type="ECO:0000256" key="1">
    <source>
        <dbReference type="ARBA" id="ARBA00004236"/>
    </source>
</evidence>
<dbReference type="Proteomes" id="UP001501671">
    <property type="component" value="Unassembled WGS sequence"/>
</dbReference>
<keyword evidence="4 9" id="KW-0479">Metal-binding</keyword>
<feature type="domain" description="Cytochrome c" evidence="11">
    <location>
        <begin position="38"/>
        <end position="149"/>
    </location>
</feature>
<evidence type="ECO:0000256" key="2">
    <source>
        <dbReference type="ARBA" id="ARBA00022475"/>
    </source>
</evidence>
<evidence type="ECO:0000256" key="9">
    <source>
        <dbReference type="PROSITE-ProRule" id="PRU00433"/>
    </source>
</evidence>
<gene>
    <name evidence="12" type="ORF">GCM10023144_34360</name>
</gene>
<dbReference type="Gene3D" id="1.10.760.10">
    <property type="entry name" value="Cytochrome c-like domain"/>
    <property type="match status" value="3"/>
</dbReference>
<dbReference type="InterPro" id="IPR014353">
    <property type="entry name" value="Membr-bd_ADH_cyt_c"/>
</dbReference>
<name>A0ABP8HDQ6_9BURK</name>
<keyword evidence="13" id="KW-1185">Reference proteome</keyword>
<evidence type="ECO:0000256" key="5">
    <source>
        <dbReference type="ARBA" id="ARBA00022729"/>
    </source>
</evidence>
<keyword evidence="10" id="KW-1133">Transmembrane helix</keyword>
<evidence type="ECO:0000256" key="7">
    <source>
        <dbReference type="ARBA" id="ARBA00023004"/>
    </source>
</evidence>
<feature type="transmembrane region" description="Helical" evidence="10">
    <location>
        <begin position="7"/>
        <end position="28"/>
    </location>
</feature>
<evidence type="ECO:0000256" key="4">
    <source>
        <dbReference type="ARBA" id="ARBA00022723"/>
    </source>
</evidence>
<evidence type="ECO:0000256" key="6">
    <source>
        <dbReference type="ARBA" id="ARBA00022737"/>
    </source>
</evidence>
<dbReference type="PIRSF" id="PIRSF000018">
    <property type="entry name" value="Mb_ADH_cyt_c"/>
    <property type="match status" value="1"/>
</dbReference>
<feature type="domain" description="Cytochrome c" evidence="11">
    <location>
        <begin position="194"/>
        <end position="308"/>
    </location>
</feature>
<protein>
    <submittedName>
        <fullName evidence="12">Cytochrome c</fullName>
    </submittedName>
</protein>
<evidence type="ECO:0000256" key="10">
    <source>
        <dbReference type="SAM" id="Phobius"/>
    </source>
</evidence>
<evidence type="ECO:0000256" key="8">
    <source>
        <dbReference type="ARBA" id="ARBA00023136"/>
    </source>
</evidence>
<keyword evidence="2" id="KW-1003">Cell membrane</keyword>
<organism evidence="12 13">
    <name type="scientific">Pigmentiphaga soli</name>
    <dbReference type="NCBI Taxonomy" id="1007095"/>
    <lineage>
        <taxon>Bacteria</taxon>
        <taxon>Pseudomonadati</taxon>
        <taxon>Pseudomonadota</taxon>
        <taxon>Betaproteobacteria</taxon>
        <taxon>Burkholderiales</taxon>
        <taxon>Alcaligenaceae</taxon>
        <taxon>Pigmentiphaga</taxon>
    </lineage>
</organism>
<comment type="subcellular location">
    <subcellularLocation>
        <location evidence="1">Cell membrane</location>
    </subcellularLocation>
</comment>
<dbReference type="PANTHER" id="PTHR35008">
    <property type="entry name" value="BLL4482 PROTEIN-RELATED"/>
    <property type="match status" value="1"/>
</dbReference>
<sequence>MTRSARALSVAVLVIVIIVAVLLGLAFWPTRTAPLEQAQAAAGDPQWVERGRLVATAGDCIACHTARGGQPFAGGLAVASPIGNIYSTNITPDPDTGIGRYSLDEFSRAVRHGIARDGSTLYPAMPWPSYARLSDDDVAALYAYFMHGVEPVSNQNRRTDIRWPLSMRWPLAIWRRLYGPGDDARFDGSRYADAQVARGAYLVQGAGHCGACHTPRAATLQEKALDDSSELYLSGGAAIDGWVAVNLRGNDDGLGRWSLDDIVATLRGARNAHQAVIGSPMQDVVLHSTQHMSDEDVRAIAAYLKQLGPGPDRGTSYADSPDTARALMAGQDLGRGAELYADSCAACHRSDGKGNPNGLPAIAGNPTVLTPDPSSLIRLVLTGSMLPSTAHAPSNLGMPAFDWRLSNDEVAQLLTFIRNGWGNKAPAVSSADVAKVRQALADETRSARK</sequence>
<evidence type="ECO:0000259" key="11">
    <source>
        <dbReference type="PROSITE" id="PS51007"/>
    </source>
</evidence>
<dbReference type="InterPro" id="IPR051459">
    <property type="entry name" value="Cytochrome_c-type_DH"/>
</dbReference>
<feature type="domain" description="Cytochrome c" evidence="11">
    <location>
        <begin position="331"/>
        <end position="421"/>
    </location>
</feature>
<keyword evidence="5" id="KW-0732">Signal</keyword>
<evidence type="ECO:0000256" key="3">
    <source>
        <dbReference type="ARBA" id="ARBA00022617"/>
    </source>
</evidence>
<keyword evidence="7 9" id="KW-0408">Iron</keyword>
<evidence type="ECO:0000313" key="12">
    <source>
        <dbReference type="EMBL" id="GAA4337939.1"/>
    </source>
</evidence>
<evidence type="ECO:0000313" key="13">
    <source>
        <dbReference type="Proteomes" id="UP001501671"/>
    </source>
</evidence>
<keyword evidence="8 10" id="KW-0472">Membrane</keyword>
<dbReference type="SUPFAM" id="SSF46626">
    <property type="entry name" value="Cytochrome c"/>
    <property type="match status" value="3"/>
</dbReference>
<keyword evidence="3 9" id="KW-0349">Heme</keyword>